<reference evidence="1" key="1">
    <citation type="submission" date="2020-06" db="EMBL/GenBank/DDBJ databases">
        <authorList>
            <person name="Onetto C."/>
        </authorList>
    </citation>
    <scope>NUCLEOTIDE SEQUENCE</scope>
</reference>
<dbReference type="OrthoDB" id="3648169at2759"/>
<keyword evidence="2" id="KW-1185">Reference proteome</keyword>
<proteinExistence type="predicted"/>
<gene>
    <name evidence="1" type="ORF">AWRI4620_LOCUS1316</name>
</gene>
<evidence type="ECO:0008006" key="3">
    <source>
        <dbReference type="Google" id="ProtNLM"/>
    </source>
</evidence>
<protein>
    <recommendedName>
        <fullName evidence="3">CBM-cenC domain-containing protein</fullName>
    </recommendedName>
</protein>
<accession>A0A9N8KAG7</accession>
<dbReference type="Proteomes" id="UP000745764">
    <property type="component" value="Unassembled WGS sequence"/>
</dbReference>
<comment type="caution">
    <text evidence="1">The sequence shown here is derived from an EMBL/GenBank/DDBJ whole genome shotgun (WGS) entry which is preliminary data.</text>
</comment>
<evidence type="ECO:0000313" key="1">
    <source>
        <dbReference type="EMBL" id="CAD0107061.1"/>
    </source>
</evidence>
<dbReference type="Gene3D" id="2.60.120.260">
    <property type="entry name" value="Galactose-binding domain-like"/>
    <property type="match status" value="1"/>
</dbReference>
<evidence type="ECO:0000313" key="2">
    <source>
        <dbReference type="Proteomes" id="UP000745764"/>
    </source>
</evidence>
<name>A0A9N8KAG7_9PEZI</name>
<dbReference type="EMBL" id="CAINUL010000001">
    <property type="protein sequence ID" value="CAD0107061.1"/>
    <property type="molecule type" value="Genomic_DNA"/>
</dbReference>
<sequence>MTSTFDNVVLNVFEATTSANAIVAKPKQVIVNGDFSSGANGWTWSSTSTRSSFDGSNGQGIVRFGGLDSYYTAPTSIIQTVPLIELGQTFSLSAEVWAQVPSGTTFLIVLYVGNVAAWKMDNIGGYQSWNLRDLKGVANHDNTSFSFYSTCTGTAVPTLGFDDVVCWYNV</sequence>
<dbReference type="AlphaFoldDB" id="A0A9N8KAG7"/>
<organism evidence="1 2">
    <name type="scientific">Aureobasidium uvarum</name>
    <dbReference type="NCBI Taxonomy" id="2773716"/>
    <lineage>
        <taxon>Eukaryota</taxon>
        <taxon>Fungi</taxon>
        <taxon>Dikarya</taxon>
        <taxon>Ascomycota</taxon>
        <taxon>Pezizomycotina</taxon>
        <taxon>Dothideomycetes</taxon>
        <taxon>Dothideomycetidae</taxon>
        <taxon>Dothideales</taxon>
        <taxon>Saccotheciaceae</taxon>
        <taxon>Aureobasidium</taxon>
    </lineage>
</organism>